<gene>
    <name evidence="7" type="primary">LOC107107721</name>
</gene>
<reference evidence="7" key="1">
    <citation type="submission" date="2025-08" db="UniProtKB">
        <authorList>
            <consortium name="RefSeq"/>
        </authorList>
    </citation>
    <scope>IDENTIFICATION</scope>
</reference>
<dbReference type="GeneID" id="107107721"/>
<dbReference type="RefSeq" id="XP_015263525.1">
    <property type="nucleotide sequence ID" value="XM_015408039.1"/>
</dbReference>
<sequence length="327" mass="37371">MMFSQLKEKAHLETGASLPEPHRQQEEQEREDEEAQLKNRLQEAQEFHAVKKKKRERSSTNCPKRAPNCQVVMMPDREPPENTQNELLENTEISPDSLSKDACNIKQRPVSDAVCELSNPVNNKDSKPLFNTEMTVKSHEPLSLLLNIMQHHTEDQSKQQITQIGKLFARELKKPSKGTNVQPKIKNQTQNKMKATDLRSIMVSRKEEKKVNANNTKQTDHAAKSSLSSGSLSPNKQQHNKLILETSPEPKYKSKKNKKKKGDKGNSSIDDVFLPKDVDLNSVEMDETEREVECFKRFCLDSARQTKQRLSVNWSNFNLKKAGFAAH</sequence>
<evidence type="ECO:0000259" key="5">
    <source>
        <dbReference type="Pfam" id="PF15914"/>
    </source>
</evidence>
<organism evidence="6 7">
    <name type="scientific">Gekko japonicus</name>
    <name type="common">Schlegel's Japanese gecko</name>
    <dbReference type="NCBI Taxonomy" id="146911"/>
    <lineage>
        <taxon>Eukaryota</taxon>
        <taxon>Metazoa</taxon>
        <taxon>Chordata</taxon>
        <taxon>Craniata</taxon>
        <taxon>Vertebrata</taxon>
        <taxon>Euteleostomi</taxon>
        <taxon>Lepidosauria</taxon>
        <taxon>Squamata</taxon>
        <taxon>Bifurcata</taxon>
        <taxon>Gekkota</taxon>
        <taxon>Gekkonidae</taxon>
        <taxon>Gekkoninae</taxon>
        <taxon>Gekko</taxon>
    </lineage>
</organism>
<feature type="region of interest" description="Disordered" evidence="4">
    <location>
        <begin position="172"/>
        <end position="272"/>
    </location>
</feature>
<feature type="compositionally biased region" description="Basic and acidic residues" evidence="4">
    <location>
        <begin position="35"/>
        <end position="49"/>
    </location>
</feature>
<feature type="compositionally biased region" description="Basic residues" evidence="4">
    <location>
        <begin position="253"/>
        <end position="262"/>
    </location>
</feature>
<feature type="compositionally biased region" description="Polar residues" evidence="4">
    <location>
        <begin position="177"/>
        <end position="193"/>
    </location>
</feature>
<evidence type="ECO:0000256" key="2">
    <source>
        <dbReference type="ARBA" id="ARBA00022553"/>
    </source>
</evidence>
<dbReference type="InterPro" id="IPR029717">
    <property type="entry name" value="FAM193"/>
</dbReference>
<evidence type="ECO:0000313" key="6">
    <source>
        <dbReference type="Proteomes" id="UP000694871"/>
    </source>
</evidence>
<dbReference type="InterPro" id="IPR031802">
    <property type="entry name" value="FAM193_C"/>
</dbReference>
<name>A0ABM1JPY8_GEKJA</name>
<dbReference type="PANTHER" id="PTHR15109">
    <property type="entry name" value="AGAP004327-PA"/>
    <property type="match status" value="1"/>
</dbReference>
<evidence type="ECO:0000313" key="7">
    <source>
        <dbReference type="RefSeq" id="XP_015263525.1"/>
    </source>
</evidence>
<keyword evidence="3" id="KW-0175">Coiled coil</keyword>
<keyword evidence="2" id="KW-0597">Phosphoprotein</keyword>
<protein>
    <submittedName>
        <fullName evidence="7">Protein FAM193A-like</fullName>
    </submittedName>
</protein>
<dbReference type="PANTHER" id="PTHR15109:SF2">
    <property type="entry name" value="PROTEIN FAM193A"/>
    <property type="match status" value="1"/>
</dbReference>
<feature type="compositionally biased region" description="Basic and acidic residues" evidence="4">
    <location>
        <begin position="1"/>
        <end position="12"/>
    </location>
</feature>
<evidence type="ECO:0000256" key="4">
    <source>
        <dbReference type="SAM" id="MobiDB-lite"/>
    </source>
</evidence>
<evidence type="ECO:0000256" key="1">
    <source>
        <dbReference type="ARBA" id="ARBA00009689"/>
    </source>
</evidence>
<dbReference type="Pfam" id="PF15914">
    <property type="entry name" value="FAM193_C"/>
    <property type="match status" value="1"/>
</dbReference>
<dbReference type="Proteomes" id="UP000694871">
    <property type="component" value="Unplaced"/>
</dbReference>
<proteinExistence type="inferred from homology"/>
<keyword evidence="6" id="KW-1185">Reference proteome</keyword>
<accession>A0ABM1JPY8</accession>
<evidence type="ECO:0000256" key="3">
    <source>
        <dbReference type="ARBA" id="ARBA00023054"/>
    </source>
</evidence>
<comment type="similarity">
    <text evidence="1">Belongs to the FAM193 family.</text>
</comment>
<feature type="domain" description="FAM193 C-terminal" evidence="5">
    <location>
        <begin position="270"/>
        <end position="326"/>
    </location>
</feature>
<feature type="region of interest" description="Disordered" evidence="4">
    <location>
        <begin position="1"/>
        <end position="83"/>
    </location>
</feature>